<comment type="caution">
    <text evidence="2">The sequence shown here is derived from an EMBL/GenBank/DDBJ whole genome shotgun (WGS) entry which is preliminary data.</text>
</comment>
<dbReference type="AlphaFoldDB" id="A0AA39TLP3"/>
<organism evidence="2 3">
    <name type="scientific">Immersiella caudata</name>
    <dbReference type="NCBI Taxonomy" id="314043"/>
    <lineage>
        <taxon>Eukaryota</taxon>
        <taxon>Fungi</taxon>
        <taxon>Dikarya</taxon>
        <taxon>Ascomycota</taxon>
        <taxon>Pezizomycotina</taxon>
        <taxon>Sordariomycetes</taxon>
        <taxon>Sordariomycetidae</taxon>
        <taxon>Sordariales</taxon>
        <taxon>Lasiosphaeriaceae</taxon>
        <taxon>Immersiella</taxon>
    </lineage>
</organism>
<name>A0AA39TLP3_9PEZI</name>
<feature type="chain" id="PRO_5041417330" evidence="1">
    <location>
        <begin position="36"/>
        <end position="313"/>
    </location>
</feature>
<feature type="signal peptide" evidence="1">
    <location>
        <begin position="1"/>
        <end position="35"/>
    </location>
</feature>
<reference evidence="2" key="1">
    <citation type="submission" date="2023-06" db="EMBL/GenBank/DDBJ databases">
        <title>Genome-scale phylogeny and comparative genomics of the fungal order Sordariales.</title>
        <authorList>
            <consortium name="Lawrence Berkeley National Laboratory"/>
            <person name="Hensen N."/>
            <person name="Bonometti L."/>
            <person name="Westerberg I."/>
            <person name="Brannstrom I.O."/>
            <person name="Guillou S."/>
            <person name="Cros-Aarteil S."/>
            <person name="Calhoun S."/>
            <person name="Haridas S."/>
            <person name="Kuo A."/>
            <person name="Mondo S."/>
            <person name="Pangilinan J."/>
            <person name="Riley R."/>
            <person name="Labutti K."/>
            <person name="Andreopoulos B."/>
            <person name="Lipzen A."/>
            <person name="Chen C."/>
            <person name="Yanf M."/>
            <person name="Daum C."/>
            <person name="Ng V."/>
            <person name="Clum A."/>
            <person name="Steindorff A."/>
            <person name="Ohm R."/>
            <person name="Martin F."/>
            <person name="Silar P."/>
            <person name="Natvig D."/>
            <person name="Lalanne C."/>
            <person name="Gautier V."/>
            <person name="Ament-Velasquez S.L."/>
            <person name="Kruys A."/>
            <person name="Hutchinson M.I."/>
            <person name="Powell A.J."/>
            <person name="Barry K."/>
            <person name="Miller A.N."/>
            <person name="Grigoriev I.V."/>
            <person name="Debuchy R."/>
            <person name="Gladieux P."/>
            <person name="Thoren M.H."/>
            <person name="Johannesson H."/>
        </authorList>
    </citation>
    <scope>NUCLEOTIDE SEQUENCE</scope>
    <source>
        <strain evidence="2">CBS 606.72</strain>
    </source>
</reference>
<accession>A0AA39TLP3</accession>
<evidence type="ECO:0000256" key="1">
    <source>
        <dbReference type="SAM" id="SignalP"/>
    </source>
</evidence>
<evidence type="ECO:0000313" key="2">
    <source>
        <dbReference type="EMBL" id="KAK0611899.1"/>
    </source>
</evidence>
<dbReference type="Proteomes" id="UP001175000">
    <property type="component" value="Unassembled WGS sequence"/>
</dbReference>
<protein>
    <submittedName>
        <fullName evidence="2">Uncharacterized protein</fullName>
    </submittedName>
</protein>
<sequence>MPYSLDAHPSHNPTMHHHNLLSLFFIFSLPLLTSAQSFTGGDLSSLPGPYGIPTSTVADASQVPNSYLAVSIHGYNTSIPAGSTIATGSTLSGWTLAIGVSANVPLAGASDQKINRNEDKYIEMTALSITPPADLDTPSWRKRDWRVCAIVFTGGLANATAGSGDGECGAYLPGPCIAQLQARSVAPRGNGSEGGCAGMEVPETCGGYIAGDGSGVGYEVAPRDDGDAGIFFAAGSAPFARRGNATLLAKAENVIWPLVLTWTHFGEGNQTRDSVGWMSCLQAGGAGDPSVGSRVLGVSTWALAVAGVVMLVM</sequence>
<proteinExistence type="predicted"/>
<gene>
    <name evidence="2" type="ORF">B0T14DRAFT_338197</name>
</gene>
<evidence type="ECO:0000313" key="3">
    <source>
        <dbReference type="Proteomes" id="UP001175000"/>
    </source>
</evidence>
<keyword evidence="1" id="KW-0732">Signal</keyword>
<dbReference type="EMBL" id="JAULSU010000007">
    <property type="protein sequence ID" value="KAK0611899.1"/>
    <property type="molecule type" value="Genomic_DNA"/>
</dbReference>
<keyword evidence="3" id="KW-1185">Reference proteome</keyword>